<evidence type="ECO:0000259" key="15">
    <source>
        <dbReference type="PROSITE" id="PS50862"/>
    </source>
</evidence>
<evidence type="ECO:0000256" key="6">
    <source>
        <dbReference type="ARBA" id="ARBA00022723"/>
    </source>
</evidence>
<dbReference type="InterPro" id="IPR045864">
    <property type="entry name" value="aa-tRNA-synth_II/BPL/LPL"/>
</dbReference>
<organism evidence="16 17">
    <name type="scientific">Serinicoccus hydrothermalis</name>
    <dbReference type="NCBI Taxonomy" id="1758689"/>
    <lineage>
        <taxon>Bacteria</taxon>
        <taxon>Bacillati</taxon>
        <taxon>Actinomycetota</taxon>
        <taxon>Actinomycetes</taxon>
        <taxon>Micrococcales</taxon>
        <taxon>Ornithinimicrobiaceae</taxon>
        <taxon>Serinicoccus</taxon>
    </lineage>
</organism>
<dbReference type="InterPro" id="IPR010978">
    <property type="entry name" value="tRNA-bd_arm"/>
</dbReference>
<dbReference type="GO" id="GO:0006432">
    <property type="term" value="P:phenylalanyl-tRNA aminoacylation"/>
    <property type="evidence" value="ECO:0007669"/>
    <property type="project" value="UniProtKB-UniRule"/>
</dbReference>
<comment type="similarity">
    <text evidence="2 13">Belongs to the class-II aminoacyl-tRNA synthetase family. Phe-tRNA synthetase alpha subunit type 1 subfamily.</text>
</comment>
<comment type="subcellular location">
    <subcellularLocation>
        <location evidence="1 13">Cytoplasm</location>
    </subcellularLocation>
</comment>
<gene>
    <name evidence="13" type="primary">pheS</name>
    <name evidence="16" type="ORF">SGUI_0152</name>
</gene>
<dbReference type="GO" id="GO:0004826">
    <property type="term" value="F:phenylalanine-tRNA ligase activity"/>
    <property type="evidence" value="ECO:0007669"/>
    <property type="project" value="UniProtKB-UniRule"/>
</dbReference>
<dbReference type="GO" id="GO:0000287">
    <property type="term" value="F:magnesium ion binding"/>
    <property type="evidence" value="ECO:0007669"/>
    <property type="project" value="UniProtKB-UniRule"/>
</dbReference>
<evidence type="ECO:0000256" key="9">
    <source>
        <dbReference type="ARBA" id="ARBA00022842"/>
    </source>
</evidence>
<evidence type="ECO:0000256" key="13">
    <source>
        <dbReference type="HAMAP-Rule" id="MF_00281"/>
    </source>
</evidence>
<keyword evidence="10 13" id="KW-0648">Protein biosynthesis</keyword>
<evidence type="ECO:0000256" key="5">
    <source>
        <dbReference type="ARBA" id="ARBA00022598"/>
    </source>
</evidence>
<keyword evidence="11 13" id="KW-0030">Aminoacyl-tRNA synthetase</keyword>
<keyword evidence="9 13" id="KW-0460">Magnesium</keyword>
<dbReference type="STRING" id="1758689.SGUI_0152"/>
<dbReference type="PATRIC" id="fig|1758689.4.peg.157"/>
<keyword evidence="8 13" id="KW-0067">ATP-binding</keyword>
<dbReference type="InterPro" id="IPR004188">
    <property type="entry name" value="Phe-tRNA_ligase_II_N"/>
</dbReference>
<dbReference type="PANTHER" id="PTHR11538">
    <property type="entry name" value="PHENYLALANYL-TRNA SYNTHETASE"/>
    <property type="match status" value="1"/>
</dbReference>
<evidence type="ECO:0000256" key="3">
    <source>
        <dbReference type="ARBA" id="ARBA00011209"/>
    </source>
</evidence>
<feature type="compositionally biased region" description="Low complexity" evidence="14">
    <location>
        <begin position="1"/>
        <end position="22"/>
    </location>
</feature>
<dbReference type="GO" id="GO:0005737">
    <property type="term" value="C:cytoplasm"/>
    <property type="evidence" value="ECO:0007669"/>
    <property type="project" value="UniProtKB-SubCell"/>
</dbReference>
<dbReference type="SUPFAM" id="SSF46589">
    <property type="entry name" value="tRNA-binding arm"/>
    <property type="match status" value="1"/>
</dbReference>
<dbReference type="PANTHER" id="PTHR11538:SF41">
    <property type="entry name" value="PHENYLALANINE--TRNA LIGASE, MITOCHONDRIAL"/>
    <property type="match status" value="1"/>
</dbReference>
<protein>
    <recommendedName>
        <fullName evidence="13">Phenylalanine--tRNA ligase alpha subunit</fullName>
        <ecNumber evidence="13">6.1.1.20</ecNumber>
    </recommendedName>
    <alternativeName>
        <fullName evidence="13">Phenylalanyl-tRNA synthetase alpha subunit</fullName>
        <shortName evidence="13">PheRS</shortName>
    </alternativeName>
</protein>
<proteinExistence type="inferred from homology"/>
<name>A0A1B1N804_9MICO</name>
<dbReference type="KEGG" id="serj:SGUI_0152"/>
<dbReference type="HAMAP" id="MF_00281">
    <property type="entry name" value="Phe_tRNA_synth_alpha1"/>
    <property type="match status" value="1"/>
</dbReference>
<dbReference type="Pfam" id="PF02912">
    <property type="entry name" value="Phe_tRNA-synt_N"/>
    <property type="match status" value="1"/>
</dbReference>
<dbReference type="InterPro" id="IPR006195">
    <property type="entry name" value="aa-tRNA-synth_II"/>
</dbReference>
<dbReference type="InterPro" id="IPR004529">
    <property type="entry name" value="Phe-tRNA-synth_IIc_asu"/>
</dbReference>
<evidence type="ECO:0000313" key="17">
    <source>
        <dbReference type="Proteomes" id="UP000092482"/>
    </source>
</evidence>
<accession>A0A1B1N804</accession>
<keyword evidence="7 13" id="KW-0547">Nucleotide-binding</keyword>
<dbReference type="GO" id="GO:0000049">
    <property type="term" value="F:tRNA binding"/>
    <property type="evidence" value="ECO:0007669"/>
    <property type="project" value="InterPro"/>
</dbReference>
<evidence type="ECO:0000256" key="12">
    <source>
        <dbReference type="ARBA" id="ARBA00049255"/>
    </source>
</evidence>
<evidence type="ECO:0000256" key="4">
    <source>
        <dbReference type="ARBA" id="ARBA00022490"/>
    </source>
</evidence>
<keyword evidence="6 13" id="KW-0479">Metal-binding</keyword>
<comment type="cofactor">
    <cofactor evidence="13">
        <name>Mg(2+)</name>
        <dbReference type="ChEBI" id="CHEBI:18420"/>
    </cofactor>
    <text evidence="13">Binds 2 magnesium ions per tetramer.</text>
</comment>
<evidence type="ECO:0000313" key="16">
    <source>
        <dbReference type="EMBL" id="ANS77548.1"/>
    </source>
</evidence>
<dbReference type="Gene3D" id="3.30.930.10">
    <property type="entry name" value="Bira Bifunctional Protein, Domain 2"/>
    <property type="match status" value="1"/>
</dbReference>
<dbReference type="AlphaFoldDB" id="A0A1B1N804"/>
<evidence type="ECO:0000256" key="11">
    <source>
        <dbReference type="ARBA" id="ARBA00023146"/>
    </source>
</evidence>
<keyword evidence="17" id="KW-1185">Reference proteome</keyword>
<reference evidence="16 17" key="1">
    <citation type="submission" date="2016-03" db="EMBL/GenBank/DDBJ databases">
        <title>Shallow-sea hydrothermal system.</title>
        <authorList>
            <person name="Tang K."/>
        </authorList>
    </citation>
    <scope>NUCLEOTIDE SEQUENCE [LARGE SCALE GENOMIC DNA]</scope>
    <source>
        <strain evidence="16 17">JLT9</strain>
    </source>
</reference>
<dbReference type="InterPro" id="IPR002319">
    <property type="entry name" value="Phenylalanyl-tRNA_Synthase"/>
</dbReference>
<dbReference type="PROSITE" id="PS50862">
    <property type="entry name" value="AA_TRNA_LIGASE_II"/>
    <property type="match status" value="1"/>
</dbReference>
<dbReference type="Pfam" id="PF01409">
    <property type="entry name" value="tRNA-synt_2d"/>
    <property type="match status" value="1"/>
</dbReference>
<evidence type="ECO:0000256" key="8">
    <source>
        <dbReference type="ARBA" id="ARBA00022840"/>
    </source>
</evidence>
<feature type="domain" description="Aminoacyl-transfer RNA synthetases class-II family profile" evidence="15">
    <location>
        <begin position="148"/>
        <end position="360"/>
    </location>
</feature>
<evidence type="ECO:0000256" key="7">
    <source>
        <dbReference type="ARBA" id="ARBA00022741"/>
    </source>
</evidence>
<keyword evidence="4 13" id="KW-0963">Cytoplasm</keyword>
<feature type="binding site" evidence="13">
    <location>
        <position position="295"/>
    </location>
    <ligand>
        <name>Mg(2+)</name>
        <dbReference type="ChEBI" id="CHEBI:18420"/>
        <note>shared with beta subunit</note>
    </ligand>
</feature>
<dbReference type="CDD" id="cd00496">
    <property type="entry name" value="PheRS_alpha_core"/>
    <property type="match status" value="1"/>
</dbReference>
<evidence type="ECO:0000256" key="1">
    <source>
        <dbReference type="ARBA" id="ARBA00004496"/>
    </source>
</evidence>
<comment type="catalytic activity">
    <reaction evidence="12 13">
        <text>tRNA(Phe) + L-phenylalanine + ATP = L-phenylalanyl-tRNA(Phe) + AMP + diphosphate + H(+)</text>
        <dbReference type="Rhea" id="RHEA:19413"/>
        <dbReference type="Rhea" id="RHEA-COMP:9668"/>
        <dbReference type="Rhea" id="RHEA-COMP:9699"/>
        <dbReference type="ChEBI" id="CHEBI:15378"/>
        <dbReference type="ChEBI" id="CHEBI:30616"/>
        <dbReference type="ChEBI" id="CHEBI:33019"/>
        <dbReference type="ChEBI" id="CHEBI:58095"/>
        <dbReference type="ChEBI" id="CHEBI:78442"/>
        <dbReference type="ChEBI" id="CHEBI:78531"/>
        <dbReference type="ChEBI" id="CHEBI:456215"/>
        <dbReference type="EC" id="6.1.1.20"/>
    </reaction>
</comment>
<evidence type="ECO:0000256" key="14">
    <source>
        <dbReference type="SAM" id="MobiDB-lite"/>
    </source>
</evidence>
<keyword evidence="5 13" id="KW-0436">Ligase</keyword>
<evidence type="ECO:0000256" key="10">
    <source>
        <dbReference type="ARBA" id="ARBA00022917"/>
    </source>
</evidence>
<sequence>MSAPDAPDPASDPADPADGMPPAGSPGGAGDADPAAELSQESVDQHVAAALGAIEQATDLDQLKETRLAHAGDRSPLALANRAIGSLPGPDKAAAGKLVGQARGRVNKALAARQVELEAERDERILTEEAMDLTVAPGRRPLGRRHVLTVTAERMADAMVGMGWEIAEGPQVEAEWFNFDALNFDKDHPARQMQDTFFVDPAKAGLVLRTHTSPVQARSLIERGVPLYVAVPGKTFRTDELDATHTPVFHQLEGIAIDEGLTMAHLKGTLDRLAEAMFGPGIVSRLRPAFFPFTEPSAEMDFRCFVCRGEDPSCRTCGGTGWIEWGGCGMVNHNVLRAAGVDPERYQGFAFGMGVERTAMFRHGIADMRELIEGDVRFNAQFGMEI</sequence>
<dbReference type="SUPFAM" id="SSF55681">
    <property type="entry name" value="Class II aaRS and biotin synthetases"/>
    <property type="match status" value="1"/>
</dbReference>
<dbReference type="InterPro" id="IPR022911">
    <property type="entry name" value="Phe_tRNA_ligase_alpha1_bac"/>
</dbReference>
<evidence type="ECO:0000256" key="2">
    <source>
        <dbReference type="ARBA" id="ARBA00010207"/>
    </source>
</evidence>
<dbReference type="GO" id="GO:0005524">
    <property type="term" value="F:ATP binding"/>
    <property type="evidence" value="ECO:0007669"/>
    <property type="project" value="UniProtKB-UniRule"/>
</dbReference>
<comment type="subunit">
    <text evidence="3 13">Tetramer of two alpha and two beta subunits.</text>
</comment>
<feature type="region of interest" description="Disordered" evidence="14">
    <location>
        <begin position="1"/>
        <end position="43"/>
    </location>
</feature>
<dbReference type="NCBIfam" id="TIGR00468">
    <property type="entry name" value="pheS"/>
    <property type="match status" value="1"/>
</dbReference>
<dbReference type="Proteomes" id="UP000092482">
    <property type="component" value="Chromosome"/>
</dbReference>
<dbReference type="EC" id="6.1.1.20" evidence="13"/>
<dbReference type="EMBL" id="CP014989">
    <property type="protein sequence ID" value="ANS77548.1"/>
    <property type="molecule type" value="Genomic_DNA"/>
</dbReference>